<reference evidence="1" key="1">
    <citation type="submission" date="2021-06" db="EMBL/GenBank/DDBJ databases">
        <authorList>
            <person name="Kallberg Y."/>
            <person name="Tangrot J."/>
            <person name="Rosling A."/>
        </authorList>
    </citation>
    <scope>NUCLEOTIDE SEQUENCE</scope>
    <source>
        <strain evidence="1">BR232B</strain>
    </source>
</reference>
<dbReference type="InterPro" id="IPR051888">
    <property type="entry name" value="UPF0148_domain"/>
</dbReference>
<protein>
    <submittedName>
        <fullName evidence="1">2887_t:CDS:1</fullName>
    </submittedName>
</protein>
<dbReference type="EMBL" id="CAJVPI010000607">
    <property type="protein sequence ID" value="CAG8555248.1"/>
    <property type="molecule type" value="Genomic_DNA"/>
</dbReference>
<dbReference type="Proteomes" id="UP000789739">
    <property type="component" value="Unassembled WGS sequence"/>
</dbReference>
<dbReference type="PANTHER" id="PTHR16537:SF1">
    <property type="entry name" value="PROTEIN ZNRD2"/>
    <property type="match status" value="1"/>
</dbReference>
<comment type="caution">
    <text evidence="1">The sequence shown here is derived from an EMBL/GenBank/DDBJ whole genome shotgun (WGS) entry which is preliminary data.</text>
</comment>
<organism evidence="1 2">
    <name type="scientific">Paraglomus brasilianum</name>
    <dbReference type="NCBI Taxonomy" id="144538"/>
    <lineage>
        <taxon>Eukaryota</taxon>
        <taxon>Fungi</taxon>
        <taxon>Fungi incertae sedis</taxon>
        <taxon>Mucoromycota</taxon>
        <taxon>Glomeromycotina</taxon>
        <taxon>Glomeromycetes</taxon>
        <taxon>Paraglomerales</taxon>
        <taxon>Paraglomeraceae</taxon>
        <taxon>Paraglomus</taxon>
    </lineage>
</organism>
<evidence type="ECO:0000313" key="1">
    <source>
        <dbReference type="EMBL" id="CAG8555248.1"/>
    </source>
</evidence>
<name>A0A9N9B6U2_9GLOM</name>
<sequence length="273" mass="31117">MASEQSELDRITRLIGRYLLTGWTLSDEACPNKGCDVPLLRSKDNSIWLCARCDDSNSKPKSTTKMEPVETYESFAPPVESIDMEQDTPEEVEERQLRRKQSQLAAQSIGERMLQGWTLLDEICPNETCYGASVPLVRSRYKKKYCVICQKCYMDEPGLDSDDKVDSESDVLREASMVNRGAKEVHRINENDAEFILKDFANIREDIKSSGVETRTIVTLKAKMEELREQLENEHDIGNINELCQSLQSCVTALVTIEELIFKRHLAVGKTRK</sequence>
<dbReference type="OrthoDB" id="28939at2759"/>
<proteinExistence type="predicted"/>
<dbReference type="Pfam" id="PF06677">
    <property type="entry name" value="Auto_anti-p27"/>
    <property type="match status" value="2"/>
</dbReference>
<evidence type="ECO:0000313" key="2">
    <source>
        <dbReference type="Proteomes" id="UP000789739"/>
    </source>
</evidence>
<gene>
    <name evidence="1" type="ORF">PBRASI_LOCUS5300</name>
</gene>
<dbReference type="InterPro" id="IPR009563">
    <property type="entry name" value="SSSCA1"/>
</dbReference>
<accession>A0A9N9B6U2</accession>
<keyword evidence="2" id="KW-1185">Reference proteome</keyword>
<dbReference type="PANTHER" id="PTHR16537">
    <property type="entry name" value="SJOEGREN SYNDROME/SCLERODERMA AUTOANTIGEN 1"/>
    <property type="match status" value="1"/>
</dbReference>
<dbReference type="AlphaFoldDB" id="A0A9N9B6U2"/>